<keyword evidence="4 7" id="KW-0812">Transmembrane</keyword>
<dbReference type="EMBL" id="JAQGEF010000033">
    <property type="protein sequence ID" value="MDA3616541.1"/>
    <property type="molecule type" value="Genomic_DNA"/>
</dbReference>
<evidence type="ECO:0000259" key="8">
    <source>
        <dbReference type="Pfam" id="PF07715"/>
    </source>
</evidence>
<comment type="subcellular location">
    <subcellularLocation>
        <location evidence="1 7">Cell outer membrane</location>
        <topology evidence="1 7">Multi-pass membrane protein</topology>
    </subcellularLocation>
</comment>
<dbReference type="Gene3D" id="2.40.170.20">
    <property type="entry name" value="TonB-dependent receptor, beta-barrel domain"/>
    <property type="match status" value="1"/>
</dbReference>
<evidence type="ECO:0000313" key="9">
    <source>
        <dbReference type="EMBL" id="MDA3616541.1"/>
    </source>
</evidence>
<dbReference type="InterPro" id="IPR037066">
    <property type="entry name" value="Plug_dom_sf"/>
</dbReference>
<dbReference type="Proteomes" id="UP001210231">
    <property type="component" value="Unassembled WGS sequence"/>
</dbReference>
<dbReference type="InterPro" id="IPR023996">
    <property type="entry name" value="TonB-dep_OMP_SusC/RagA"/>
</dbReference>
<organism evidence="9 10">
    <name type="scientific">Polluticaenibacter yanchengensis</name>
    <dbReference type="NCBI Taxonomy" id="3014562"/>
    <lineage>
        <taxon>Bacteria</taxon>
        <taxon>Pseudomonadati</taxon>
        <taxon>Bacteroidota</taxon>
        <taxon>Chitinophagia</taxon>
        <taxon>Chitinophagales</taxon>
        <taxon>Chitinophagaceae</taxon>
        <taxon>Polluticaenibacter</taxon>
    </lineage>
</organism>
<dbReference type="InterPro" id="IPR039426">
    <property type="entry name" value="TonB-dep_rcpt-like"/>
</dbReference>
<evidence type="ECO:0000256" key="7">
    <source>
        <dbReference type="PROSITE-ProRule" id="PRU01360"/>
    </source>
</evidence>
<comment type="similarity">
    <text evidence="7">Belongs to the TonB-dependent receptor family.</text>
</comment>
<keyword evidence="6 7" id="KW-0998">Cell outer membrane</keyword>
<dbReference type="InterPro" id="IPR012910">
    <property type="entry name" value="Plug_dom"/>
</dbReference>
<dbReference type="SUPFAM" id="SSF49464">
    <property type="entry name" value="Carboxypeptidase regulatory domain-like"/>
    <property type="match status" value="1"/>
</dbReference>
<dbReference type="RefSeq" id="WP_407032871.1">
    <property type="nucleotide sequence ID" value="NZ_JAQGEF010000033.1"/>
</dbReference>
<sequence>MRKRYKTLPGRLLRSSIGKMQFFLMLGLMLAFGVHAQTSSIKINGKVVDENNAVLPNVSVTIKGTNNGTSTNEDGTYTINVPGANSVLVFSYVGYDNIEQKVGTSTTINISLKKSANDLNDVVVIGYGTVKRKDLTGSVFSVKSADIVRTPTHNAVEAIQGRVPGVDLTRNSGEAGGGVNISVRGNRSLTPGAGDPLFIIDGFQGGNISDINPNDIDDITILKDASATAIYGALGANGVFIITTKKGKSGIPKVSYDGFYGINSHASYPKLLTGDGYIKLRREAYRTAGEWNSPADDVNIFTADEYDAIQRGEWVDWYKLLVSPGQQQSHNISLRGGNDKTKAFLSAGYFKEQGMFTNDLFERFTLRTNIEQTVNNWAKVGINTQLTFTDKDRRTDALGLVNQTSPIAKAYDDNGLINQFPVYGNASAISPLADERGDTVYKNNTVGTRILANGFVELKLAKGLTFKSTFGAAFGSSRLGIYQAATSVAQRNTRQTTTQQTTGMFKNFNFDNILTYTKNFGDHAITATAIHSYISSEDEGLEAIGYNQLIASQLFYNMSAVSANSRFLSSSYEKSNNLAFAGRLNYAFKSRYLLALTYRADGASRLSPDRRWDYFPSVSAAWNISDEGFMQNVSWINNLKIRASHGTTGNYSINPYATQSTLSSFTNLGFAEAAQTYYYFNQYIGNKNLGWEKSTTTNLGVDFSLVKNRLSGSIEVYNVKTTGLLYGRLQPRSSGSVSNGVMFEIMENIGETNNKGIEIALNANIINKKDFNWNSTVTFTSNKEKITKLVDGQNIFNGSDPETKSLLIGRPVYSFYSFKKLGIWQTDEAAKAAELKFGNTPFKPGDMKIEDVNGDGIIDTKDQQYLGSTVPKFVLGWQNNVSYKNFDLGVYMFVRYGQTIRAEFLTRYNPSGVGNTFAEFDYWTPENPTNDFPRPTKGGQFINYPAYQGFNFVDGSFFKIKNVTLGYTIPQSITSKLHVDKIRVYATANNFFTFSKSHLLRNYDPERGGGESNPLMRQIVFGVNLGL</sequence>
<dbReference type="SUPFAM" id="SSF56935">
    <property type="entry name" value="Porins"/>
    <property type="match status" value="1"/>
</dbReference>
<reference evidence="9 10" key="1">
    <citation type="submission" date="2022-12" db="EMBL/GenBank/DDBJ databases">
        <title>Chitinophagaceae gen. sp. nov., a new member of the family Chitinophagaceae, isolated from soil in a chemical factory.</title>
        <authorList>
            <person name="Ke Z."/>
        </authorList>
    </citation>
    <scope>NUCLEOTIDE SEQUENCE [LARGE SCALE GENOMIC DNA]</scope>
    <source>
        <strain evidence="9 10">LY-5</strain>
    </source>
</reference>
<feature type="domain" description="TonB-dependent receptor plug" evidence="8">
    <location>
        <begin position="132"/>
        <end position="239"/>
    </location>
</feature>
<dbReference type="NCBIfam" id="TIGR04056">
    <property type="entry name" value="OMP_RagA_SusC"/>
    <property type="match status" value="1"/>
</dbReference>
<keyword evidence="2 7" id="KW-0813">Transport</keyword>
<protein>
    <submittedName>
        <fullName evidence="9">TonB-dependent receptor</fullName>
    </submittedName>
</protein>
<evidence type="ECO:0000256" key="2">
    <source>
        <dbReference type="ARBA" id="ARBA00022448"/>
    </source>
</evidence>
<dbReference type="InterPro" id="IPR008969">
    <property type="entry name" value="CarboxyPept-like_regulatory"/>
</dbReference>
<evidence type="ECO:0000256" key="5">
    <source>
        <dbReference type="ARBA" id="ARBA00023136"/>
    </source>
</evidence>
<keyword evidence="5 7" id="KW-0472">Membrane</keyword>
<gene>
    <name evidence="9" type="ORF">O3P16_17145</name>
</gene>
<dbReference type="Pfam" id="PF07715">
    <property type="entry name" value="Plug"/>
    <property type="match status" value="1"/>
</dbReference>
<comment type="caution">
    <text evidence="9">The sequence shown here is derived from an EMBL/GenBank/DDBJ whole genome shotgun (WGS) entry which is preliminary data.</text>
</comment>
<dbReference type="Pfam" id="PF13715">
    <property type="entry name" value="CarbopepD_reg_2"/>
    <property type="match status" value="1"/>
</dbReference>
<dbReference type="PROSITE" id="PS52016">
    <property type="entry name" value="TONB_DEPENDENT_REC_3"/>
    <property type="match status" value="1"/>
</dbReference>
<evidence type="ECO:0000256" key="4">
    <source>
        <dbReference type="ARBA" id="ARBA00022692"/>
    </source>
</evidence>
<dbReference type="Gene3D" id="2.170.130.10">
    <property type="entry name" value="TonB-dependent receptor, plug domain"/>
    <property type="match status" value="1"/>
</dbReference>
<dbReference type="Gene3D" id="2.60.40.1120">
    <property type="entry name" value="Carboxypeptidase-like, regulatory domain"/>
    <property type="match status" value="1"/>
</dbReference>
<evidence type="ECO:0000313" key="10">
    <source>
        <dbReference type="Proteomes" id="UP001210231"/>
    </source>
</evidence>
<keyword evidence="10" id="KW-1185">Reference proteome</keyword>
<proteinExistence type="inferred from homology"/>
<evidence type="ECO:0000256" key="6">
    <source>
        <dbReference type="ARBA" id="ARBA00023237"/>
    </source>
</evidence>
<keyword evidence="9" id="KW-0675">Receptor</keyword>
<name>A0ABT4UNX5_9BACT</name>
<accession>A0ABT4UNX5</accession>
<evidence type="ECO:0000256" key="1">
    <source>
        <dbReference type="ARBA" id="ARBA00004571"/>
    </source>
</evidence>
<dbReference type="InterPro" id="IPR036942">
    <property type="entry name" value="Beta-barrel_TonB_sf"/>
</dbReference>
<dbReference type="NCBIfam" id="TIGR04057">
    <property type="entry name" value="SusC_RagA_signa"/>
    <property type="match status" value="1"/>
</dbReference>
<keyword evidence="3 7" id="KW-1134">Transmembrane beta strand</keyword>
<dbReference type="InterPro" id="IPR023997">
    <property type="entry name" value="TonB-dep_OMP_SusC/RagA_CS"/>
</dbReference>
<evidence type="ECO:0000256" key="3">
    <source>
        <dbReference type="ARBA" id="ARBA00022452"/>
    </source>
</evidence>